<proteinExistence type="predicted"/>
<dbReference type="InterPro" id="IPR036291">
    <property type="entry name" value="NAD(P)-bd_dom_sf"/>
</dbReference>
<dbReference type="Proteomes" id="UP001171916">
    <property type="component" value="Unassembled WGS sequence"/>
</dbReference>
<keyword evidence="3" id="KW-0057">Aromatic amino acid biosynthesis</keyword>
<dbReference type="Gene3D" id="3.40.50.720">
    <property type="entry name" value="NAD(P)-binding Rossmann-like Domain"/>
    <property type="match status" value="1"/>
</dbReference>
<keyword evidence="6" id="KW-1185">Reference proteome</keyword>
<dbReference type="InterPro" id="IPR022893">
    <property type="entry name" value="Shikimate_DH_fam"/>
</dbReference>
<evidence type="ECO:0000313" key="6">
    <source>
        <dbReference type="Proteomes" id="UP001171916"/>
    </source>
</evidence>
<dbReference type="PANTHER" id="PTHR21089:SF1">
    <property type="entry name" value="BIFUNCTIONAL 3-DEHYDROQUINATE DEHYDRATASE_SHIKIMATE DEHYDROGENASE, CHLOROPLASTIC"/>
    <property type="match status" value="1"/>
</dbReference>
<keyword evidence="2" id="KW-0560">Oxidoreductase</keyword>
<dbReference type="InterPro" id="IPR046346">
    <property type="entry name" value="Aminoacid_DH-like_N_sf"/>
</dbReference>
<name>A0ABT7YBN7_9BACT</name>
<protein>
    <submittedName>
        <fullName evidence="5">Shikimate dehydrogenase</fullName>
    </submittedName>
</protein>
<keyword evidence="3" id="KW-0028">Amino-acid biosynthesis</keyword>
<evidence type="ECO:0000313" key="5">
    <source>
        <dbReference type="EMBL" id="MDN3203861.1"/>
    </source>
</evidence>
<comment type="caution">
    <text evidence="5">The sequence shown here is derived from an EMBL/GenBank/DDBJ whole genome shotgun (WGS) entry which is preliminary data.</text>
</comment>
<dbReference type="Gene3D" id="3.40.50.10860">
    <property type="entry name" value="Leucine Dehydrogenase, chain A, domain 1"/>
    <property type="match status" value="1"/>
</dbReference>
<evidence type="ECO:0000259" key="4">
    <source>
        <dbReference type="Pfam" id="PF08501"/>
    </source>
</evidence>
<evidence type="ECO:0000256" key="1">
    <source>
        <dbReference type="ARBA" id="ARBA00004871"/>
    </source>
</evidence>
<dbReference type="InterPro" id="IPR013708">
    <property type="entry name" value="Shikimate_DH-bd_N"/>
</dbReference>
<organism evidence="5 6">
    <name type="scientific">Algoriphagus sediminis</name>
    <dbReference type="NCBI Taxonomy" id="3057113"/>
    <lineage>
        <taxon>Bacteria</taxon>
        <taxon>Pseudomonadati</taxon>
        <taxon>Bacteroidota</taxon>
        <taxon>Cytophagia</taxon>
        <taxon>Cytophagales</taxon>
        <taxon>Cyclobacteriaceae</taxon>
        <taxon>Algoriphagus</taxon>
    </lineage>
</organism>
<accession>A0ABT7YBN7</accession>
<dbReference type="PANTHER" id="PTHR21089">
    <property type="entry name" value="SHIKIMATE DEHYDROGENASE"/>
    <property type="match status" value="1"/>
</dbReference>
<comment type="pathway">
    <text evidence="1">Metabolic intermediate biosynthesis; chorismate biosynthesis; chorismate from D-erythrose 4-phosphate and phosphoenolpyruvate: step 4/7.</text>
</comment>
<gene>
    <name evidence="5" type="ORF">QVH07_06855</name>
</gene>
<sequence>MRKFGLIGFPLGHSFSKKYFTEKFEKEGLSNCEFELFEIPSVGELKKVISENPTLEGLCVTIPYKLEVMPFLDEISPSAKQIGAVNCIQFKENKLIGYNTDFIGFRDSLAGWLGEERPKALILGTGGASKAVAAALDDLGIEFQFVSRSGKANAITYKELTQRPEIMSDHQLIINSTPLGTFPEIESMPAIPLDQISKDHLYYDLVYNPAETAMMKTVTEKGGRATNGMEMLIGQAEAAWKIWND</sequence>
<evidence type="ECO:0000256" key="3">
    <source>
        <dbReference type="ARBA" id="ARBA00023141"/>
    </source>
</evidence>
<reference evidence="5" key="1">
    <citation type="submission" date="2023-06" db="EMBL/GenBank/DDBJ databases">
        <title>Robiginitalea aurantiacus sp. nov. and Algoriphagus sediminis sp. nov., isolated from coastal sediment.</title>
        <authorList>
            <person name="Zhou Z.Y."/>
            <person name="An J."/>
            <person name="Jia Y.W."/>
            <person name="Du Z.J."/>
        </authorList>
    </citation>
    <scope>NUCLEOTIDE SEQUENCE</scope>
    <source>
        <strain evidence="5">C2-7</strain>
    </source>
</reference>
<dbReference type="SUPFAM" id="SSF51735">
    <property type="entry name" value="NAD(P)-binding Rossmann-fold domains"/>
    <property type="match status" value="1"/>
</dbReference>
<dbReference type="EMBL" id="JAUEPH010000003">
    <property type="protein sequence ID" value="MDN3203861.1"/>
    <property type="molecule type" value="Genomic_DNA"/>
</dbReference>
<dbReference type="CDD" id="cd01065">
    <property type="entry name" value="NAD_bind_Shikimate_DH"/>
    <property type="match status" value="1"/>
</dbReference>
<feature type="domain" description="Shikimate dehydrogenase substrate binding N-terminal" evidence="4">
    <location>
        <begin position="6"/>
        <end position="88"/>
    </location>
</feature>
<dbReference type="RefSeq" id="WP_289999419.1">
    <property type="nucleotide sequence ID" value="NZ_JAUEPH010000003.1"/>
</dbReference>
<dbReference type="SUPFAM" id="SSF53223">
    <property type="entry name" value="Aminoacid dehydrogenase-like, N-terminal domain"/>
    <property type="match status" value="1"/>
</dbReference>
<dbReference type="Pfam" id="PF08501">
    <property type="entry name" value="Shikimate_dh_N"/>
    <property type="match status" value="1"/>
</dbReference>
<evidence type="ECO:0000256" key="2">
    <source>
        <dbReference type="ARBA" id="ARBA00023002"/>
    </source>
</evidence>